<keyword evidence="7" id="KW-0319">Glycerol metabolism</keyword>
<evidence type="ECO:0000256" key="6">
    <source>
        <dbReference type="ARBA" id="ARBA00022679"/>
    </source>
</evidence>
<dbReference type="Pfam" id="PF06974">
    <property type="entry name" value="WS_DGAT_C"/>
    <property type="match status" value="1"/>
</dbReference>
<evidence type="ECO:0000259" key="11">
    <source>
        <dbReference type="Pfam" id="PF03007"/>
    </source>
</evidence>
<evidence type="ECO:0000256" key="2">
    <source>
        <dbReference type="ARBA" id="ARBA00005189"/>
    </source>
</evidence>
<evidence type="ECO:0000256" key="7">
    <source>
        <dbReference type="ARBA" id="ARBA00022798"/>
    </source>
</evidence>
<dbReference type="EMBL" id="DRMN01000351">
    <property type="protein sequence ID" value="HFB55342.1"/>
    <property type="molecule type" value="Genomic_DNA"/>
</dbReference>
<evidence type="ECO:0000256" key="5">
    <source>
        <dbReference type="ARBA" id="ARBA00022516"/>
    </source>
</evidence>
<proteinExistence type="inferred from homology"/>
<evidence type="ECO:0000256" key="10">
    <source>
        <dbReference type="ARBA" id="ARBA00048109"/>
    </source>
</evidence>
<comment type="pathway">
    <text evidence="1">Glycerolipid metabolism; triacylglycerol biosynthesis.</text>
</comment>
<sequence>MHKLSGIDATFLYMETNETPMHISSLLLCEPVKKGESPYEALKAQIAARLHEIPSFHRKLKHTPFYIDHPVWVEADSVDLDYHIKHAHLPKPGNLEQLRMIVQGLHSISLDRDRPLWQFYVIEGVEDPAFGLKKGSFALYTKAHHASIDGGAGVSAMDVLSDPQATPRPPLPHNVISLSKESPGFFDLLGSAYGRFAQYQYDLFKSSPAVVKSLRNVVKNSIEDGASLFDNIRPAPKTRFNVRIQKQRAFGAQSLPIKEVIGVAKQTGTTLNDVVLSVCGGALQRYLDRHDELPKRSLIAAVPVSLREPGDKSGANQVASMNCAIGTDIDDPVERLMDVNRNSKKAKKSLSAIKDIFPKDYSFFGAPVMVTAMAQFTSRTTLVNHMPAA</sequence>
<evidence type="ECO:0000259" key="12">
    <source>
        <dbReference type="Pfam" id="PF06974"/>
    </source>
</evidence>
<evidence type="ECO:0000256" key="9">
    <source>
        <dbReference type="ARBA" id="ARBA00023315"/>
    </source>
</evidence>
<feature type="non-terminal residue" evidence="13">
    <location>
        <position position="389"/>
    </location>
</feature>
<keyword evidence="5" id="KW-0444">Lipid biosynthesis</keyword>
<organism evidence="13">
    <name type="scientific">Hellea balneolensis</name>
    <dbReference type="NCBI Taxonomy" id="287478"/>
    <lineage>
        <taxon>Bacteria</taxon>
        <taxon>Pseudomonadati</taxon>
        <taxon>Pseudomonadota</taxon>
        <taxon>Alphaproteobacteria</taxon>
        <taxon>Maricaulales</taxon>
        <taxon>Robiginitomaculaceae</taxon>
        <taxon>Hellea</taxon>
    </lineage>
</organism>
<evidence type="ECO:0000256" key="8">
    <source>
        <dbReference type="ARBA" id="ARBA00023098"/>
    </source>
</evidence>
<reference evidence="13" key="1">
    <citation type="journal article" date="2020" name="mSystems">
        <title>Genome- and Community-Level Interaction Insights into Carbon Utilization and Element Cycling Functions of Hydrothermarchaeota in Hydrothermal Sediment.</title>
        <authorList>
            <person name="Zhou Z."/>
            <person name="Liu Y."/>
            <person name="Xu W."/>
            <person name="Pan J."/>
            <person name="Luo Z.H."/>
            <person name="Li M."/>
        </authorList>
    </citation>
    <scope>NUCLEOTIDE SEQUENCE [LARGE SCALE GENOMIC DNA]</scope>
    <source>
        <strain evidence="13">HyVt-489</strain>
    </source>
</reference>
<dbReference type="AlphaFoldDB" id="A0A7C3C1S8"/>
<comment type="pathway">
    <text evidence="2">Lipid metabolism.</text>
</comment>
<comment type="catalytic activity">
    <reaction evidence="10">
        <text>an acyl-CoA + a 1,2-diacyl-sn-glycerol = a triacyl-sn-glycerol + CoA</text>
        <dbReference type="Rhea" id="RHEA:10868"/>
        <dbReference type="ChEBI" id="CHEBI:17815"/>
        <dbReference type="ChEBI" id="CHEBI:57287"/>
        <dbReference type="ChEBI" id="CHEBI:58342"/>
        <dbReference type="ChEBI" id="CHEBI:64615"/>
        <dbReference type="EC" id="2.3.1.20"/>
    </reaction>
</comment>
<dbReference type="GO" id="GO:0071731">
    <property type="term" value="P:response to nitric oxide"/>
    <property type="evidence" value="ECO:0007669"/>
    <property type="project" value="TreeGrafter"/>
</dbReference>
<name>A0A7C3C1S8_9PROT</name>
<dbReference type="Pfam" id="PF03007">
    <property type="entry name" value="WS_DGAT_cat"/>
    <property type="match status" value="1"/>
</dbReference>
<keyword evidence="9" id="KW-0012">Acyltransferase</keyword>
<protein>
    <recommendedName>
        <fullName evidence="4">diacylglycerol O-acyltransferase</fullName>
        <ecNumber evidence="4">2.3.1.20</ecNumber>
    </recommendedName>
</protein>
<dbReference type="InterPro" id="IPR009721">
    <property type="entry name" value="O-acyltransferase_WSD1_C"/>
</dbReference>
<dbReference type="GO" id="GO:0001666">
    <property type="term" value="P:response to hypoxia"/>
    <property type="evidence" value="ECO:0007669"/>
    <property type="project" value="TreeGrafter"/>
</dbReference>
<evidence type="ECO:0000256" key="3">
    <source>
        <dbReference type="ARBA" id="ARBA00009587"/>
    </source>
</evidence>
<dbReference type="UniPathway" id="UPA00282"/>
<gene>
    <name evidence="13" type="ORF">ENJ46_05405</name>
</gene>
<dbReference type="GO" id="GO:0019432">
    <property type="term" value="P:triglyceride biosynthetic process"/>
    <property type="evidence" value="ECO:0007669"/>
    <property type="project" value="UniProtKB-UniPathway"/>
</dbReference>
<keyword evidence="8" id="KW-0443">Lipid metabolism</keyword>
<evidence type="ECO:0000256" key="1">
    <source>
        <dbReference type="ARBA" id="ARBA00004771"/>
    </source>
</evidence>
<dbReference type="GO" id="GO:0006071">
    <property type="term" value="P:glycerol metabolic process"/>
    <property type="evidence" value="ECO:0007669"/>
    <property type="project" value="UniProtKB-KW"/>
</dbReference>
<comment type="similarity">
    <text evidence="3">Belongs to the long-chain O-acyltransferase family.</text>
</comment>
<feature type="domain" description="O-acyltransferase WSD1 C-terminal" evidence="12">
    <location>
        <begin position="316"/>
        <end position="383"/>
    </location>
</feature>
<dbReference type="EC" id="2.3.1.20" evidence="4"/>
<dbReference type="PANTHER" id="PTHR31650:SF1">
    <property type="entry name" value="WAX ESTER SYNTHASE_DIACYLGLYCEROL ACYLTRANSFERASE 4-RELATED"/>
    <property type="match status" value="1"/>
</dbReference>
<feature type="domain" description="O-acyltransferase WSD1-like N-terminal" evidence="11">
    <location>
        <begin position="4"/>
        <end position="275"/>
    </location>
</feature>
<keyword evidence="6" id="KW-0808">Transferase</keyword>
<dbReference type="InterPro" id="IPR004255">
    <property type="entry name" value="O-acyltransferase_WSD1_N"/>
</dbReference>
<evidence type="ECO:0000256" key="4">
    <source>
        <dbReference type="ARBA" id="ARBA00013244"/>
    </source>
</evidence>
<dbReference type="InterPro" id="IPR014292">
    <property type="entry name" value="Acyl_transf_WS/DGAT"/>
</dbReference>
<dbReference type="GO" id="GO:0005886">
    <property type="term" value="C:plasma membrane"/>
    <property type="evidence" value="ECO:0007669"/>
    <property type="project" value="TreeGrafter"/>
</dbReference>
<dbReference type="GO" id="GO:0004144">
    <property type="term" value="F:diacylglycerol O-acyltransferase activity"/>
    <property type="evidence" value="ECO:0007669"/>
    <property type="project" value="UniProtKB-EC"/>
</dbReference>
<comment type="caution">
    <text evidence="13">The sequence shown here is derived from an EMBL/GenBank/DDBJ whole genome shotgun (WGS) entry which is preliminary data.</text>
</comment>
<accession>A0A7C3C1S8</accession>
<evidence type="ECO:0000313" key="13">
    <source>
        <dbReference type="EMBL" id="HFB55342.1"/>
    </source>
</evidence>
<dbReference type="Proteomes" id="UP000886042">
    <property type="component" value="Unassembled WGS sequence"/>
</dbReference>
<dbReference type="InterPro" id="IPR045034">
    <property type="entry name" value="O-acyltransferase_WSD1-like"/>
</dbReference>
<dbReference type="PANTHER" id="PTHR31650">
    <property type="entry name" value="O-ACYLTRANSFERASE (WSD1-LIKE) FAMILY PROTEIN"/>
    <property type="match status" value="1"/>
</dbReference>
<dbReference type="NCBIfam" id="TIGR02946">
    <property type="entry name" value="acyl_WS_DGAT"/>
    <property type="match status" value="1"/>
</dbReference>
<dbReference type="GO" id="GO:0051701">
    <property type="term" value="P:biological process involved in interaction with host"/>
    <property type="evidence" value="ECO:0007669"/>
    <property type="project" value="TreeGrafter"/>
</dbReference>